<dbReference type="RefSeq" id="YP_010661099.1">
    <property type="nucleotide sequence ID" value="NC_070882.1"/>
</dbReference>
<evidence type="ECO:0000313" key="2">
    <source>
        <dbReference type="Proteomes" id="UP000322144"/>
    </source>
</evidence>
<protein>
    <submittedName>
        <fullName evidence="1">Uncharacterized protein</fullName>
    </submittedName>
</protein>
<proteinExistence type="predicted"/>
<evidence type="ECO:0000313" key="1">
    <source>
        <dbReference type="EMBL" id="QEM42088.1"/>
    </source>
</evidence>
<sequence>MKGQMHFAQAVFADQVVFFGRKDCGFNTHVVRFHENNDNTYHPPQEERKQKIKCIIIGGEDTLVRRIRDLLWDDDVGRFYDSFTSGHLSEIRALIQETHHDNGAQGNCLFINEHHHVYDVFCGYTYNTSIPLTQWYPDTAIAKSLYHGMETGELKTVKLSGYVPAMERVGLLAACGYDRWRVIDFE</sequence>
<keyword evidence="2" id="KW-1185">Reference proteome</keyword>
<reference evidence="1 2" key="1">
    <citation type="submission" date="2019-06" db="EMBL/GenBank/DDBJ databases">
        <title>A distant relative of Phikzvirus genus phages from a therapeutic phage collection.</title>
        <authorList>
            <person name="Hejnowicz M.S."/>
            <person name="Dabrowski K."/>
            <person name="Gawor J."/>
            <person name="Weber-Dabrowska B."/>
            <person name="Gromadka R."/>
            <person name="Lobocka M.B."/>
        </authorList>
    </citation>
    <scope>NUCLEOTIDE SEQUENCE [LARGE SCALE GENOMIC DNA]</scope>
</reference>
<organism evidence="1 2">
    <name type="scientific">Pseudomonas phage vB_PaeM_PS119XW</name>
    <dbReference type="NCBI Taxonomy" id="2601632"/>
    <lineage>
        <taxon>Viruses</taxon>
        <taxon>Duplodnaviria</taxon>
        <taxon>Heunggongvirae</taxon>
        <taxon>Uroviricota</taxon>
        <taxon>Caudoviricetes</taxon>
        <taxon>Chimalliviridae</taxon>
        <taxon>Pawinskivirus</taxon>
        <taxon>Pawinskivirus PS119XW</taxon>
    </lineage>
</organism>
<dbReference type="EMBL" id="MN103543">
    <property type="protein sequence ID" value="QEM42088.1"/>
    <property type="molecule type" value="Genomic_DNA"/>
</dbReference>
<name>A0A5C1K7E1_9CAUD</name>
<dbReference type="KEGG" id="vg:77937109"/>
<dbReference type="GeneID" id="77937109"/>
<accession>A0A5C1K7E1</accession>
<dbReference type="Proteomes" id="UP000322144">
    <property type="component" value="Segment"/>
</dbReference>